<dbReference type="AlphaFoldDB" id="A0A1I3FA50"/>
<accession>A0A1I3FA50</accession>
<keyword evidence="2" id="KW-1185">Reference proteome</keyword>
<gene>
    <name evidence="1" type="ORF">SAMN05443292_1245</name>
</gene>
<name>A0A1I3FA50_9FLAO</name>
<dbReference type="RefSeq" id="WP_090079279.1">
    <property type="nucleotide sequence ID" value="NZ_FOQT01000002.1"/>
</dbReference>
<reference evidence="1 2" key="1">
    <citation type="submission" date="2016-10" db="EMBL/GenBank/DDBJ databases">
        <authorList>
            <person name="de Groot N.N."/>
        </authorList>
    </citation>
    <scope>NUCLEOTIDE SEQUENCE [LARGE SCALE GENOMIC DNA]</scope>
    <source>
        <strain evidence="1 2">DSM 26000</strain>
    </source>
</reference>
<dbReference type="OrthoDB" id="773198at2"/>
<dbReference type="STRING" id="1125876.SAMN05443292_1245"/>
<evidence type="ECO:0000313" key="2">
    <source>
        <dbReference type="Proteomes" id="UP000198931"/>
    </source>
</evidence>
<sequence length="77" mass="9309">MEIDINIRKINLAKRILDLKDEFLLENLELFFSKTISEEKIIPMTQREYVERIEQSEKDFAEGRFIVAEDLLEKYKK</sequence>
<protein>
    <submittedName>
        <fullName evidence="1">Uncharacterized protein</fullName>
    </submittedName>
</protein>
<dbReference type="EMBL" id="FOQT01000002">
    <property type="protein sequence ID" value="SFI08085.1"/>
    <property type="molecule type" value="Genomic_DNA"/>
</dbReference>
<dbReference type="Proteomes" id="UP000198931">
    <property type="component" value="Unassembled WGS sequence"/>
</dbReference>
<organism evidence="1 2">
    <name type="scientific">Halpernia frigidisoli</name>
    <dbReference type="NCBI Taxonomy" id="1125876"/>
    <lineage>
        <taxon>Bacteria</taxon>
        <taxon>Pseudomonadati</taxon>
        <taxon>Bacteroidota</taxon>
        <taxon>Flavobacteriia</taxon>
        <taxon>Flavobacteriales</taxon>
        <taxon>Weeksellaceae</taxon>
        <taxon>Chryseobacterium group</taxon>
        <taxon>Halpernia</taxon>
    </lineage>
</organism>
<proteinExistence type="predicted"/>
<evidence type="ECO:0000313" key="1">
    <source>
        <dbReference type="EMBL" id="SFI08085.1"/>
    </source>
</evidence>